<dbReference type="EMBL" id="LRPN01000068">
    <property type="protein sequence ID" value="KWZ81800.1"/>
    <property type="molecule type" value="Genomic_DNA"/>
</dbReference>
<protein>
    <submittedName>
        <fullName evidence="1">Uncharacterized protein</fullName>
    </submittedName>
</protein>
<evidence type="ECO:0000313" key="2">
    <source>
        <dbReference type="Proteomes" id="UP000070376"/>
    </source>
</evidence>
<dbReference type="PATRIC" id="fig|1398.22.peg.1898"/>
<accession>A0A133KR29</accession>
<dbReference type="Proteomes" id="UP000070376">
    <property type="component" value="Unassembled WGS sequence"/>
</dbReference>
<comment type="caution">
    <text evidence="1">The sequence shown here is derived from an EMBL/GenBank/DDBJ whole genome shotgun (WGS) entry which is preliminary data.</text>
</comment>
<reference evidence="2" key="1">
    <citation type="submission" date="2016-01" db="EMBL/GenBank/DDBJ databases">
        <authorList>
            <person name="Mitreva M."/>
            <person name="Pepin K.H."/>
            <person name="Mihindukulasuriya K.A."/>
            <person name="Fulton R."/>
            <person name="Fronick C."/>
            <person name="O'Laughlin M."/>
            <person name="Miner T."/>
            <person name="Herter B."/>
            <person name="Rosa B.A."/>
            <person name="Cordes M."/>
            <person name="Tomlinson C."/>
            <person name="Wollam A."/>
            <person name="Palsikar V.B."/>
            <person name="Mardis E.R."/>
            <person name="Wilson R.K."/>
        </authorList>
    </citation>
    <scope>NUCLEOTIDE SEQUENCE [LARGE SCALE GENOMIC DNA]</scope>
    <source>
        <strain evidence="2">GED7749B</strain>
    </source>
</reference>
<gene>
    <name evidence="1" type="ORF">HMPREF3213_01895</name>
</gene>
<sequence>MLHERLWLREEHIDVSKPGIMRIRGKNTLIPTGKAQKRRAFPPKKICKISKVQEGQQEMLKLRKNLEIAGEKSI</sequence>
<organism evidence="1 2">
    <name type="scientific">Heyndrickxia coagulans</name>
    <name type="common">Weizmannia coagulans</name>
    <dbReference type="NCBI Taxonomy" id="1398"/>
    <lineage>
        <taxon>Bacteria</taxon>
        <taxon>Bacillati</taxon>
        <taxon>Bacillota</taxon>
        <taxon>Bacilli</taxon>
        <taxon>Bacillales</taxon>
        <taxon>Bacillaceae</taxon>
        <taxon>Heyndrickxia</taxon>
    </lineage>
</organism>
<name>A0A133KR29_HEYCO</name>
<dbReference type="AlphaFoldDB" id="A0A133KR29"/>
<proteinExistence type="predicted"/>
<evidence type="ECO:0000313" key="1">
    <source>
        <dbReference type="EMBL" id="KWZ81800.1"/>
    </source>
</evidence>